<evidence type="ECO:0000313" key="1">
    <source>
        <dbReference type="EMBL" id="XBY43662.1"/>
    </source>
</evidence>
<proteinExistence type="predicted"/>
<dbReference type="KEGG" id="mflg:ABS361_16480"/>
<accession>A0AAU7X9T4</accession>
<organism evidence="1">
    <name type="scientific">Methyloraptor flagellatus</name>
    <dbReference type="NCBI Taxonomy" id="3162530"/>
    <lineage>
        <taxon>Bacteria</taxon>
        <taxon>Pseudomonadati</taxon>
        <taxon>Pseudomonadota</taxon>
        <taxon>Alphaproteobacteria</taxon>
        <taxon>Hyphomicrobiales</taxon>
        <taxon>Ancalomicrobiaceae</taxon>
        <taxon>Methyloraptor</taxon>
    </lineage>
</organism>
<sequence>MPINETFGNDKRDNLTSSAERRLRRDPVNCTIRVALATLAAVSAATASAWAQGAGPARPYGSAGGWTINIYAPNGRPVSCYAKPPTGGGINDLIRYMDGRTAVQIPNLGLTPGVTQSGVLEVGRASERFTLKPSVPGVQDRIYLSRAAEAMLRQGGTATLVIAGRRFNIPTADMGQVLGATADCVNAVRKGRA</sequence>
<name>A0AAU7X9T4_9HYPH</name>
<dbReference type="AlphaFoldDB" id="A0AAU7X9T4"/>
<protein>
    <recommendedName>
        <fullName evidence="2">Invasion associated locus B family protein</fullName>
    </recommendedName>
</protein>
<dbReference type="EMBL" id="CP158568">
    <property type="protein sequence ID" value="XBY43662.1"/>
    <property type="molecule type" value="Genomic_DNA"/>
</dbReference>
<gene>
    <name evidence="1" type="ORF">ABS361_16480</name>
</gene>
<dbReference type="RefSeq" id="WP_407048762.1">
    <property type="nucleotide sequence ID" value="NZ_CP158568.1"/>
</dbReference>
<reference evidence="1" key="1">
    <citation type="submission" date="2024-06" db="EMBL/GenBank/DDBJ databases">
        <title>Methylostella associata gen. nov., sp. nov., a novel Ancalomicrobiaceae-affiliated facultatively methylotrophic bacteria that feed on methanotrophs of the genus Methylococcus.</title>
        <authorList>
            <person name="Saltykova V."/>
            <person name="Danilova O.V."/>
            <person name="Oshkin I.Y."/>
            <person name="Belova S.E."/>
            <person name="Pimenov N.V."/>
            <person name="Dedysh S.N."/>
        </authorList>
    </citation>
    <scope>NUCLEOTIDE SEQUENCE</scope>
    <source>
        <strain evidence="1">S20</strain>
    </source>
</reference>
<evidence type="ECO:0008006" key="2">
    <source>
        <dbReference type="Google" id="ProtNLM"/>
    </source>
</evidence>